<evidence type="ECO:0000256" key="5">
    <source>
        <dbReference type="ARBA" id="ARBA00023136"/>
    </source>
</evidence>
<keyword evidence="4 6" id="KW-1133">Transmembrane helix</keyword>
<dbReference type="PANTHER" id="PTHR35007:SF1">
    <property type="entry name" value="PILUS ASSEMBLY PROTEIN"/>
    <property type="match status" value="1"/>
</dbReference>
<keyword evidence="5 6" id="KW-0472">Membrane</keyword>
<dbReference type="Pfam" id="PF00482">
    <property type="entry name" value="T2SSF"/>
    <property type="match status" value="1"/>
</dbReference>
<organism evidence="8 9">
    <name type="scientific">Silvibacterium bohemicum</name>
    <dbReference type="NCBI Taxonomy" id="1577686"/>
    <lineage>
        <taxon>Bacteria</taxon>
        <taxon>Pseudomonadati</taxon>
        <taxon>Acidobacteriota</taxon>
        <taxon>Terriglobia</taxon>
        <taxon>Terriglobales</taxon>
        <taxon>Acidobacteriaceae</taxon>
        <taxon>Silvibacterium</taxon>
    </lineage>
</organism>
<sequence length="328" mass="35736">MGHLMLPIILVFLFLLIFVFAVVSVGMRPGKRQKAVHSRFAEVLGMPSELDADHYGADGRLVVAQDESLGSLKMILAGTSIGRYLQRMILQSHVQSSASTILIIMLSAAAGVFFATWLTTSLLLLAAAAALGAGYLPLAYLRFRRSKRLAAFDAALPECVETCARSIRAGHSLVAALAIVAEHAPEPAGVEFQEVIKKQNYGLPISEAFRQMLDRVPSKDLQVMVTAFLVQRDTGGNLVEVLDRLVFVVRERMRIQRDIRTHTAQGRLTGWILCLLPVGLLVVINFVNPGYSKTLLNDATGRKMLYVGGGLLVVGGFIIRNIVNGIEV</sequence>
<feature type="transmembrane region" description="Helical" evidence="6">
    <location>
        <begin position="304"/>
        <end position="323"/>
    </location>
</feature>
<protein>
    <submittedName>
        <fullName evidence="8">Tight adherence protein B</fullName>
    </submittedName>
</protein>
<evidence type="ECO:0000256" key="2">
    <source>
        <dbReference type="ARBA" id="ARBA00022475"/>
    </source>
</evidence>
<feature type="transmembrane region" description="Helical" evidence="6">
    <location>
        <begin position="97"/>
        <end position="116"/>
    </location>
</feature>
<keyword evidence="9" id="KW-1185">Reference proteome</keyword>
<evidence type="ECO:0000313" key="8">
    <source>
        <dbReference type="EMBL" id="MBB6142647.1"/>
    </source>
</evidence>
<evidence type="ECO:0000256" key="4">
    <source>
        <dbReference type="ARBA" id="ARBA00022989"/>
    </source>
</evidence>
<accession>A0A841JQ03</accession>
<feature type="transmembrane region" description="Helical" evidence="6">
    <location>
        <begin position="264"/>
        <end position="284"/>
    </location>
</feature>
<evidence type="ECO:0000256" key="3">
    <source>
        <dbReference type="ARBA" id="ARBA00022692"/>
    </source>
</evidence>
<dbReference type="InterPro" id="IPR042094">
    <property type="entry name" value="T2SS_GspF_sf"/>
</dbReference>
<feature type="domain" description="Type II secretion system protein GspF" evidence="7">
    <location>
        <begin position="161"/>
        <end position="284"/>
    </location>
</feature>
<reference evidence="8 9" key="1">
    <citation type="submission" date="2020-08" db="EMBL/GenBank/DDBJ databases">
        <title>Genomic Encyclopedia of Type Strains, Phase IV (KMG-IV): sequencing the most valuable type-strain genomes for metagenomic binning, comparative biology and taxonomic classification.</title>
        <authorList>
            <person name="Goeker M."/>
        </authorList>
    </citation>
    <scope>NUCLEOTIDE SEQUENCE [LARGE SCALE GENOMIC DNA]</scope>
    <source>
        <strain evidence="8 9">DSM 103733</strain>
    </source>
</reference>
<comment type="subcellular location">
    <subcellularLocation>
        <location evidence="1">Cell membrane</location>
        <topology evidence="1">Multi-pass membrane protein</topology>
    </subcellularLocation>
</comment>
<evidence type="ECO:0000313" key="9">
    <source>
        <dbReference type="Proteomes" id="UP000538666"/>
    </source>
</evidence>
<dbReference type="EMBL" id="JACHEK010000001">
    <property type="protein sequence ID" value="MBB6142647.1"/>
    <property type="molecule type" value="Genomic_DNA"/>
</dbReference>
<name>A0A841JQ03_9BACT</name>
<proteinExistence type="predicted"/>
<dbReference type="Gene3D" id="1.20.81.30">
    <property type="entry name" value="Type II secretion system (T2SS), domain F"/>
    <property type="match status" value="1"/>
</dbReference>
<keyword evidence="2" id="KW-1003">Cell membrane</keyword>
<feature type="transmembrane region" description="Helical" evidence="6">
    <location>
        <begin position="6"/>
        <end position="27"/>
    </location>
</feature>
<dbReference type="RefSeq" id="WP_050057847.1">
    <property type="nucleotide sequence ID" value="NZ_JACHEK010000001.1"/>
</dbReference>
<evidence type="ECO:0000256" key="1">
    <source>
        <dbReference type="ARBA" id="ARBA00004651"/>
    </source>
</evidence>
<comment type="caution">
    <text evidence="8">The sequence shown here is derived from an EMBL/GenBank/DDBJ whole genome shotgun (WGS) entry which is preliminary data.</text>
</comment>
<dbReference type="GO" id="GO:0005886">
    <property type="term" value="C:plasma membrane"/>
    <property type="evidence" value="ECO:0007669"/>
    <property type="project" value="UniProtKB-SubCell"/>
</dbReference>
<dbReference type="OrthoDB" id="9803381at2"/>
<dbReference type="AlphaFoldDB" id="A0A841JQ03"/>
<dbReference type="PANTHER" id="PTHR35007">
    <property type="entry name" value="INTEGRAL MEMBRANE PROTEIN-RELATED"/>
    <property type="match status" value="1"/>
</dbReference>
<feature type="transmembrane region" description="Helical" evidence="6">
    <location>
        <begin position="122"/>
        <end position="141"/>
    </location>
</feature>
<evidence type="ECO:0000259" key="7">
    <source>
        <dbReference type="Pfam" id="PF00482"/>
    </source>
</evidence>
<keyword evidence="3 6" id="KW-0812">Transmembrane</keyword>
<evidence type="ECO:0000256" key="6">
    <source>
        <dbReference type="SAM" id="Phobius"/>
    </source>
</evidence>
<dbReference type="InterPro" id="IPR018076">
    <property type="entry name" value="T2SS_GspF_dom"/>
</dbReference>
<gene>
    <name evidence="8" type="ORF">HNQ77_000585</name>
</gene>
<dbReference type="Proteomes" id="UP000538666">
    <property type="component" value="Unassembled WGS sequence"/>
</dbReference>